<feature type="non-terminal residue" evidence="7">
    <location>
        <position position="95"/>
    </location>
</feature>
<evidence type="ECO:0000256" key="3">
    <source>
        <dbReference type="ARBA" id="ARBA00022824"/>
    </source>
</evidence>
<protein>
    <submittedName>
        <fullName evidence="7">Uncharacterized protein</fullName>
    </submittedName>
</protein>
<keyword evidence="4 6" id="KW-1133">Transmembrane helix</keyword>
<evidence type="ECO:0000256" key="5">
    <source>
        <dbReference type="ARBA" id="ARBA00023136"/>
    </source>
</evidence>
<dbReference type="InterPro" id="IPR024512">
    <property type="entry name" value="Ser_palmitoyltrfase_ssu-like"/>
</dbReference>
<feature type="transmembrane region" description="Helical" evidence="6">
    <location>
        <begin position="54"/>
        <end position="76"/>
    </location>
</feature>
<evidence type="ECO:0000256" key="6">
    <source>
        <dbReference type="SAM" id="Phobius"/>
    </source>
</evidence>
<dbReference type="AlphaFoldDB" id="A0A9P4UR14"/>
<dbReference type="OrthoDB" id="202672at2759"/>
<accession>A0A9P4UR14</accession>
<comment type="caution">
    <text evidence="7">The sequence shown here is derived from an EMBL/GenBank/DDBJ whole genome shotgun (WGS) entry which is preliminary data.</text>
</comment>
<sequence length="95" mass="10752">MDTSQATYYALGGLSALILTFLLSQPTSFAKWVQKKKYQYEVTFSLYMLTPTEKFVFNSILFLFVALVGIACFVYLPSHLATIASRAFYYYAGEA</sequence>
<name>A0A9P4UR14_9PEZI</name>
<evidence type="ECO:0000313" key="7">
    <source>
        <dbReference type="EMBL" id="KAF2722101.1"/>
    </source>
</evidence>
<keyword evidence="5 6" id="KW-0472">Membrane</keyword>
<evidence type="ECO:0000256" key="1">
    <source>
        <dbReference type="ARBA" id="ARBA00004477"/>
    </source>
</evidence>
<evidence type="ECO:0000256" key="2">
    <source>
        <dbReference type="ARBA" id="ARBA00022692"/>
    </source>
</evidence>
<comment type="subcellular location">
    <subcellularLocation>
        <location evidence="1">Endoplasmic reticulum membrane</location>
        <topology evidence="1">Multi-pass membrane protein</topology>
    </subcellularLocation>
</comment>
<dbReference type="EMBL" id="MU003785">
    <property type="protein sequence ID" value="KAF2722101.1"/>
    <property type="molecule type" value="Genomic_DNA"/>
</dbReference>
<evidence type="ECO:0000313" key="8">
    <source>
        <dbReference type="Proteomes" id="UP000799441"/>
    </source>
</evidence>
<keyword evidence="3" id="KW-0256">Endoplasmic reticulum</keyword>
<dbReference type="Pfam" id="PF11779">
    <property type="entry name" value="SPT_ssu-like"/>
    <property type="match status" value="1"/>
</dbReference>
<proteinExistence type="predicted"/>
<organism evidence="7 8">
    <name type="scientific">Polychaeton citri CBS 116435</name>
    <dbReference type="NCBI Taxonomy" id="1314669"/>
    <lineage>
        <taxon>Eukaryota</taxon>
        <taxon>Fungi</taxon>
        <taxon>Dikarya</taxon>
        <taxon>Ascomycota</taxon>
        <taxon>Pezizomycotina</taxon>
        <taxon>Dothideomycetes</taxon>
        <taxon>Dothideomycetidae</taxon>
        <taxon>Capnodiales</taxon>
        <taxon>Capnodiaceae</taxon>
        <taxon>Polychaeton</taxon>
    </lineage>
</organism>
<keyword evidence="2 6" id="KW-0812">Transmembrane</keyword>
<reference evidence="7" key="1">
    <citation type="journal article" date="2020" name="Stud. Mycol.">
        <title>101 Dothideomycetes genomes: a test case for predicting lifestyles and emergence of pathogens.</title>
        <authorList>
            <person name="Haridas S."/>
            <person name="Albert R."/>
            <person name="Binder M."/>
            <person name="Bloem J."/>
            <person name="Labutti K."/>
            <person name="Salamov A."/>
            <person name="Andreopoulos B."/>
            <person name="Baker S."/>
            <person name="Barry K."/>
            <person name="Bills G."/>
            <person name="Bluhm B."/>
            <person name="Cannon C."/>
            <person name="Castanera R."/>
            <person name="Culley D."/>
            <person name="Daum C."/>
            <person name="Ezra D."/>
            <person name="Gonzalez J."/>
            <person name="Henrissat B."/>
            <person name="Kuo A."/>
            <person name="Liang C."/>
            <person name="Lipzen A."/>
            <person name="Lutzoni F."/>
            <person name="Magnuson J."/>
            <person name="Mondo S."/>
            <person name="Nolan M."/>
            <person name="Ohm R."/>
            <person name="Pangilinan J."/>
            <person name="Park H.-J."/>
            <person name="Ramirez L."/>
            <person name="Alfaro M."/>
            <person name="Sun H."/>
            <person name="Tritt A."/>
            <person name="Yoshinaga Y."/>
            <person name="Zwiers L.-H."/>
            <person name="Turgeon B."/>
            <person name="Goodwin S."/>
            <person name="Spatafora J."/>
            <person name="Crous P."/>
            <person name="Grigoriev I."/>
        </authorList>
    </citation>
    <scope>NUCLEOTIDE SEQUENCE</scope>
    <source>
        <strain evidence="7">CBS 116435</strain>
    </source>
</reference>
<keyword evidence="8" id="KW-1185">Reference proteome</keyword>
<evidence type="ECO:0000256" key="4">
    <source>
        <dbReference type="ARBA" id="ARBA00022989"/>
    </source>
</evidence>
<dbReference type="GO" id="GO:0005789">
    <property type="term" value="C:endoplasmic reticulum membrane"/>
    <property type="evidence" value="ECO:0007669"/>
    <property type="project" value="UniProtKB-SubCell"/>
</dbReference>
<dbReference type="Proteomes" id="UP000799441">
    <property type="component" value="Unassembled WGS sequence"/>
</dbReference>
<gene>
    <name evidence="7" type="ORF">K431DRAFT_202550</name>
</gene>